<organism evidence="6 7">
    <name type="scientific">Desulfoluna limicola</name>
    <dbReference type="NCBI Taxonomy" id="2810562"/>
    <lineage>
        <taxon>Bacteria</taxon>
        <taxon>Pseudomonadati</taxon>
        <taxon>Thermodesulfobacteriota</taxon>
        <taxon>Desulfobacteria</taxon>
        <taxon>Desulfobacterales</taxon>
        <taxon>Desulfolunaceae</taxon>
        <taxon>Desulfoluna</taxon>
    </lineage>
</organism>
<dbReference type="SUPFAM" id="SSF54631">
    <property type="entry name" value="CBS-domain pair"/>
    <property type="match status" value="1"/>
</dbReference>
<evidence type="ECO:0000259" key="5">
    <source>
        <dbReference type="PROSITE" id="PS51371"/>
    </source>
</evidence>
<keyword evidence="1" id="KW-0238">DNA-binding</keyword>
<evidence type="ECO:0000259" key="4">
    <source>
        <dbReference type="PROSITE" id="PS50110"/>
    </source>
</evidence>
<dbReference type="Gene3D" id="3.10.580.10">
    <property type="entry name" value="CBS-domain"/>
    <property type="match status" value="1"/>
</dbReference>
<sequence length="303" mass="33186">MNHKIRVMMVDDEARFRVATKKVLERRGFEVMTAESGEEALERLDEMPHVVVLDIRMEGMDGLTALRRIKERLPKVPVIMLTGHGTGESAEEALAAGAYDYLGKPCDIDLLAARVYEAGVGAGPDSETEKTVGEVMIPLAEYQTARPSQTLDYAVRSLRASFAPRTLSGSLIESGQRSLLVVDGGEVKGVLSVRGLLDALLPAYIHADLPSTASTIRYSPMFWKGLFTSETRKLMGLKVADVMTEPPHPVDIEANLMEAAYVMACMNQRRLVVMDGGRCKGVVREEELFFEIERIASKGGGAL</sequence>
<gene>
    <name evidence="6" type="ORF">DSLASN_41720</name>
</gene>
<evidence type="ECO:0000313" key="6">
    <source>
        <dbReference type="EMBL" id="BCS98540.1"/>
    </source>
</evidence>
<feature type="modified residue" description="4-aspartylphosphate" evidence="2">
    <location>
        <position position="54"/>
    </location>
</feature>
<evidence type="ECO:0000313" key="7">
    <source>
        <dbReference type="Proteomes" id="UP001320148"/>
    </source>
</evidence>
<dbReference type="EMBL" id="AP024488">
    <property type="protein sequence ID" value="BCS98540.1"/>
    <property type="molecule type" value="Genomic_DNA"/>
</dbReference>
<evidence type="ECO:0000256" key="1">
    <source>
        <dbReference type="ARBA" id="ARBA00023125"/>
    </source>
</evidence>
<keyword evidence="2" id="KW-0597">Phosphoprotein</keyword>
<dbReference type="PROSITE" id="PS50110">
    <property type="entry name" value="RESPONSE_REGULATORY"/>
    <property type="match status" value="1"/>
</dbReference>
<dbReference type="Pfam" id="PF00072">
    <property type="entry name" value="Response_reg"/>
    <property type="match status" value="1"/>
</dbReference>
<feature type="domain" description="Response regulatory" evidence="4">
    <location>
        <begin position="6"/>
        <end position="119"/>
    </location>
</feature>
<dbReference type="InterPro" id="IPR046342">
    <property type="entry name" value="CBS_dom_sf"/>
</dbReference>
<dbReference type="PANTHER" id="PTHR48111">
    <property type="entry name" value="REGULATOR OF RPOS"/>
    <property type="match status" value="1"/>
</dbReference>
<dbReference type="InterPro" id="IPR011006">
    <property type="entry name" value="CheY-like_superfamily"/>
</dbReference>
<dbReference type="PROSITE" id="PS51371">
    <property type="entry name" value="CBS"/>
    <property type="match status" value="1"/>
</dbReference>
<evidence type="ECO:0008006" key="8">
    <source>
        <dbReference type="Google" id="ProtNLM"/>
    </source>
</evidence>
<dbReference type="Proteomes" id="UP001320148">
    <property type="component" value="Chromosome"/>
</dbReference>
<proteinExistence type="predicted"/>
<protein>
    <recommendedName>
        <fullName evidence="8">Response regulator</fullName>
    </recommendedName>
</protein>
<name>A0ABN6FCS9_9BACT</name>
<dbReference type="InterPro" id="IPR001789">
    <property type="entry name" value="Sig_transdc_resp-reg_receiver"/>
</dbReference>
<evidence type="ECO:0000256" key="3">
    <source>
        <dbReference type="PROSITE-ProRule" id="PRU00703"/>
    </source>
</evidence>
<dbReference type="InterPro" id="IPR000644">
    <property type="entry name" value="CBS_dom"/>
</dbReference>
<evidence type="ECO:0000256" key="2">
    <source>
        <dbReference type="PROSITE-ProRule" id="PRU00169"/>
    </source>
</evidence>
<dbReference type="InterPro" id="IPR039420">
    <property type="entry name" value="WalR-like"/>
</dbReference>
<feature type="domain" description="CBS" evidence="5">
    <location>
        <begin position="136"/>
        <end position="209"/>
    </location>
</feature>
<dbReference type="SMART" id="SM00448">
    <property type="entry name" value="REC"/>
    <property type="match status" value="1"/>
</dbReference>
<accession>A0ABN6FCS9</accession>
<reference evidence="6 7" key="1">
    <citation type="submission" date="2021-02" db="EMBL/GenBank/DDBJ databases">
        <title>Complete genome of Desulfoluna sp. strain ASN36.</title>
        <authorList>
            <person name="Takahashi A."/>
            <person name="Kojima H."/>
            <person name="Fukui M."/>
        </authorList>
    </citation>
    <scope>NUCLEOTIDE SEQUENCE [LARGE SCALE GENOMIC DNA]</scope>
    <source>
        <strain evidence="6 7">ASN36</strain>
    </source>
</reference>
<dbReference type="PANTHER" id="PTHR48111:SF50">
    <property type="entry name" value="KDP OPERON TRANSCRIPTIONAL REGULATORY PROTEIN KDPE"/>
    <property type="match status" value="1"/>
</dbReference>
<dbReference type="RefSeq" id="WP_236889931.1">
    <property type="nucleotide sequence ID" value="NZ_AP024488.1"/>
</dbReference>
<keyword evidence="7" id="KW-1185">Reference proteome</keyword>
<dbReference type="Gene3D" id="3.40.50.2300">
    <property type="match status" value="1"/>
</dbReference>
<keyword evidence="3" id="KW-0129">CBS domain</keyword>
<dbReference type="SUPFAM" id="SSF52172">
    <property type="entry name" value="CheY-like"/>
    <property type="match status" value="1"/>
</dbReference>
<dbReference type="Pfam" id="PF00571">
    <property type="entry name" value="CBS"/>
    <property type="match status" value="2"/>
</dbReference>